<dbReference type="EMBL" id="CP046401">
    <property type="protein sequence ID" value="QGY47555.1"/>
    <property type="molecule type" value="Genomic_DNA"/>
</dbReference>
<dbReference type="Pfam" id="PF00884">
    <property type="entry name" value="Sulfatase"/>
    <property type="match status" value="1"/>
</dbReference>
<dbReference type="CDD" id="cd16025">
    <property type="entry name" value="PAS_like"/>
    <property type="match status" value="1"/>
</dbReference>
<dbReference type="PROSITE" id="PS51257">
    <property type="entry name" value="PROKAR_LIPOPROTEIN"/>
    <property type="match status" value="1"/>
</dbReference>
<evidence type="ECO:0000256" key="1">
    <source>
        <dbReference type="ARBA" id="ARBA00008779"/>
    </source>
</evidence>
<evidence type="ECO:0000313" key="7">
    <source>
        <dbReference type="Proteomes" id="UP000428260"/>
    </source>
</evidence>
<feature type="domain" description="Sulfatase N-terminal" evidence="5">
    <location>
        <begin position="32"/>
        <end position="441"/>
    </location>
</feature>
<dbReference type="GO" id="GO:0046872">
    <property type="term" value="F:metal ion binding"/>
    <property type="evidence" value="ECO:0007669"/>
    <property type="project" value="UniProtKB-KW"/>
</dbReference>
<protein>
    <submittedName>
        <fullName evidence="6">Sulfatase-like hydrolase/transferase</fullName>
    </submittedName>
</protein>
<dbReference type="Proteomes" id="UP000428260">
    <property type="component" value="Chromosome"/>
</dbReference>
<dbReference type="PANTHER" id="PTHR42693">
    <property type="entry name" value="ARYLSULFATASE FAMILY MEMBER"/>
    <property type="match status" value="1"/>
</dbReference>
<dbReference type="PROSITE" id="PS00149">
    <property type="entry name" value="SULFATASE_2"/>
    <property type="match status" value="1"/>
</dbReference>
<name>A0A6I6JWQ3_9BACT</name>
<dbReference type="GO" id="GO:0004065">
    <property type="term" value="F:arylsulfatase activity"/>
    <property type="evidence" value="ECO:0007669"/>
    <property type="project" value="TreeGrafter"/>
</dbReference>
<reference evidence="6 7" key="1">
    <citation type="submission" date="2019-11" db="EMBL/GenBank/DDBJ databases">
        <authorList>
            <person name="Zheng R.K."/>
            <person name="Sun C.M."/>
        </authorList>
    </citation>
    <scope>NUCLEOTIDE SEQUENCE [LARGE SCALE GENOMIC DNA]</scope>
    <source>
        <strain evidence="6 7">WC007</strain>
    </source>
</reference>
<dbReference type="KEGG" id="mcos:GM418_28965"/>
<dbReference type="RefSeq" id="WP_158871553.1">
    <property type="nucleotide sequence ID" value="NZ_CP046401.1"/>
</dbReference>
<evidence type="ECO:0000256" key="4">
    <source>
        <dbReference type="ARBA" id="ARBA00022837"/>
    </source>
</evidence>
<dbReference type="GO" id="GO:0016740">
    <property type="term" value="F:transferase activity"/>
    <property type="evidence" value="ECO:0007669"/>
    <property type="project" value="UniProtKB-KW"/>
</dbReference>
<accession>A0A6I6JWQ3</accession>
<proteinExistence type="inferred from homology"/>
<keyword evidence="4" id="KW-0106">Calcium</keyword>
<evidence type="ECO:0000256" key="3">
    <source>
        <dbReference type="ARBA" id="ARBA00022801"/>
    </source>
</evidence>
<evidence type="ECO:0000313" key="6">
    <source>
        <dbReference type="EMBL" id="QGY47555.1"/>
    </source>
</evidence>
<dbReference type="InterPro" id="IPR050738">
    <property type="entry name" value="Sulfatase"/>
</dbReference>
<dbReference type="InterPro" id="IPR024607">
    <property type="entry name" value="Sulfatase_CS"/>
</dbReference>
<organism evidence="6 7">
    <name type="scientific">Maribellus comscasis</name>
    <dbReference type="NCBI Taxonomy" id="2681766"/>
    <lineage>
        <taxon>Bacteria</taxon>
        <taxon>Pseudomonadati</taxon>
        <taxon>Bacteroidota</taxon>
        <taxon>Bacteroidia</taxon>
        <taxon>Marinilabiliales</taxon>
        <taxon>Prolixibacteraceae</taxon>
        <taxon>Maribellus</taxon>
    </lineage>
</organism>
<dbReference type="AlphaFoldDB" id="A0A6I6JWQ3"/>
<keyword evidence="7" id="KW-1185">Reference proteome</keyword>
<gene>
    <name evidence="6" type="ORF">GM418_28965</name>
</gene>
<evidence type="ECO:0000256" key="2">
    <source>
        <dbReference type="ARBA" id="ARBA00022723"/>
    </source>
</evidence>
<keyword evidence="3 6" id="KW-0378">Hydrolase</keyword>
<dbReference type="InterPro" id="IPR017850">
    <property type="entry name" value="Alkaline_phosphatase_core_sf"/>
</dbReference>
<evidence type="ECO:0000259" key="5">
    <source>
        <dbReference type="Pfam" id="PF00884"/>
    </source>
</evidence>
<dbReference type="Gene3D" id="3.30.1120.10">
    <property type="match status" value="1"/>
</dbReference>
<dbReference type="PANTHER" id="PTHR42693:SF53">
    <property type="entry name" value="ENDO-4-O-SULFATASE"/>
    <property type="match status" value="1"/>
</dbReference>
<dbReference type="SUPFAM" id="SSF53649">
    <property type="entry name" value="Alkaline phosphatase-like"/>
    <property type="match status" value="1"/>
</dbReference>
<comment type="similarity">
    <text evidence="1">Belongs to the sulfatase family.</text>
</comment>
<keyword evidence="6" id="KW-0808">Transferase</keyword>
<dbReference type="Gene3D" id="3.40.720.10">
    <property type="entry name" value="Alkaline Phosphatase, subunit A"/>
    <property type="match status" value="1"/>
</dbReference>
<sequence length="544" mass="62039">MKRIIYLLPVVYSVLLLSCVSEKLSDDENKNPNILIIMADDLGYSDIGCYGGEIHTPNLDGLAENGVRFTQFYNAARCCPTRASLLTGKYPHQVGLARNGQTLSRNAATIAEVLKKNGYHTGMAGKWHLSRTKALEDKDDQLLWLSHRLDSSVFAPVESYPSNRGFDEHWGVIWGVVNFFDPFSLVHNEEEIKDVSDDFYMTDFITDKSIEMVDEFSKDDDPFFLYVAHTAPHWPLHALPEDIEKYKGVYDEGWEKLRETRYQGLIDKGIINNPEVAPNARNESGNSWSDCERKGWEARHMEAHAAMVDRLDHGVGRLIQKLKETGEFENTVILFLADNGASPERGYQPGFDRPGHTREGEEIVYDDFERPGPEKTWGYLGVSWAGAINAPFRYWKKESFEGGNCTPFIVHWPAGLNNKKNEINRGVGHVIDILPTCLELAETDYPELVNGLDTSPVEGKSIMPLLRGEVSATHDTLFWEHEGGKALRIGDWKIATLRDYNWELFNLAENRTETENLASQYPEKVKEMEAVWKRYYKRIYTDQN</sequence>
<keyword evidence="2" id="KW-0479">Metal-binding</keyword>
<dbReference type="InterPro" id="IPR000917">
    <property type="entry name" value="Sulfatase_N"/>
</dbReference>